<gene>
    <name evidence="1" type="ORF">MARGE09_P0941</name>
</gene>
<reference evidence="1 2" key="1">
    <citation type="journal article" date="2022" name="IScience">
        <title>An ultrasensitive nanofiber-based assay for enzymatic hydrolysis and deep-sea microbial degradation of cellulose.</title>
        <authorList>
            <person name="Tsudome M."/>
            <person name="Tachioka M."/>
            <person name="Miyazaki M."/>
            <person name="Uchimura K."/>
            <person name="Tsuda M."/>
            <person name="Takaki Y."/>
            <person name="Deguchi S."/>
        </authorList>
    </citation>
    <scope>NUCLEOTIDE SEQUENCE [LARGE SCALE GENOMIC DNA]</scope>
    <source>
        <strain evidence="1 2">GE09</strain>
    </source>
</reference>
<dbReference type="RefSeq" id="WP_338040744.1">
    <property type="nucleotide sequence ID" value="NZ_AP023086.1"/>
</dbReference>
<evidence type="ECO:0000313" key="2">
    <source>
        <dbReference type="Proteomes" id="UP001320119"/>
    </source>
</evidence>
<accession>A0AAN1WFN7</accession>
<sequence>MALLDLNLAQAFEPENTEGSGGSNRDLVWDLDQFKQQKLAQEFVLQFENRICVYSGSVEQIYTNYNVFFPKEENRKIVILPNPFAHHDIFHSVPEHAVKPTGLMIVPDYYSADKKMMLRIPLRKGAEPYRLVPLNAGLRLINSRRPPDQPLLPMLVKGDLRELDQSTPSLHLHSINLAKVGNLSAMEIAGIRAVVLDKMDRL</sequence>
<keyword evidence="2" id="KW-1185">Reference proteome</keyword>
<protein>
    <submittedName>
        <fullName evidence="1">Uncharacterized protein</fullName>
    </submittedName>
</protein>
<evidence type="ECO:0000313" key="1">
    <source>
        <dbReference type="EMBL" id="BCD96741.1"/>
    </source>
</evidence>
<dbReference type="Proteomes" id="UP001320119">
    <property type="component" value="Chromosome"/>
</dbReference>
<dbReference type="AlphaFoldDB" id="A0AAN1WFN7"/>
<dbReference type="EMBL" id="AP023086">
    <property type="protein sequence ID" value="BCD96741.1"/>
    <property type="molecule type" value="Genomic_DNA"/>
</dbReference>
<organism evidence="1 2">
    <name type="scientific">Marinagarivorans cellulosilyticus</name>
    <dbReference type="NCBI Taxonomy" id="2721545"/>
    <lineage>
        <taxon>Bacteria</taxon>
        <taxon>Pseudomonadati</taxon>
        <taxon>Pseudomonadota</taxon>
        <taxon>Gammaproteobacteria</taxon>
        <taxon>Cellvibrionales</taxon>
        <taxon>Cellvibrionaceae</taxon>
        <taxon>Marinagarivorans</taxon>
    </lineage>
</organism>
<dbReference type="KEGG" id="marq:MARGE09_P0941"/>
<proteinExistence type="predicted"/>
<name>A0AAN1WFN7_9GAMM</name>